<protein>
    <submittedName>
        <fullName evidence="1">Uncharacterized protein</fullName>
    </submittedName>
</protein>
<dbReference type="EMBL" id="GL378381">
    <property type="protein sequence ID" value="EFJ42541.1"/>
    <property type="molecule type" value="Genomic_DNA"/>
</dbReference>
<gene>
    <name evidence="1" type="ORF">VOLCADRAFT_97312</name>
</gene>
<evidence type="ECO:0000313" key="1">
    <source>
        <dbReference type="EMBL" id="EFJ42541.1"/>
    </source>
</evidence>
<organism evidence="2">
    <name type="scientific">Volvox carteri f. nagariensis</name>
    <dbReference type="NCBI Taxonomy" id="3068"/>
    <lineage>
        <taxon>Eukaryota</taxon>
        <taxon>Viridiplantae</taxon>
        <taxon>Chlorophyta</taxon>
        <taxon>core chlorophytes</taxon>
        <taxon>Chlorophyceae</taxon>
        <taxon>CS clade</taxon>
        <taxon>Chlamydomonadales</taxon>
        <taxon>Volvocaceae</taxon>
        <taxon>Volvox</taxon>
    </lineage>
</organism>
<dbReference type="InParanoid" id="D8UCF3"/>
<accession>D8UCF3</accession>
<name>D8UCF3_VOLCA</name>
<proteinExistence type="predicted"/>
<sequence>MQLGGWGEFRRVLDGASLRVPVSLILHGPLRCRFDLEQEGFRVRDAVRPCAACLALNRNHQLKRSADAASLRVAATQRVATDPSVIVPFRSAEGLERAGHVELFERLKVVTSALITERADRIARTGRLSGGHPFSRLIECQLINPRKMMMIGPYLISFPALCALSKHMPHVNISSQDLNYKDKQNQRATLKEALSNLELAVRPCAACLALNRNHQLKRSADAASLRVAATQRVATDPSVIVPFRSAEGLERAGHVELFERLKVVTSALITERADRIARTGRLSGGHPFSRLIE</sequence>
<reference evidence="1 2" key="1">
    <citation type="journal article" date="2010" name="Science">
        <title>Genomic analysis of organismal complexity in the multicellular green alga Volvox carteri.</title>
        <authorList>
            <person name="Prochnik S.E."/>
            <person name="Umen J."/>
            <person name="Nedelcu A.M."/>
            <person name="Hallmann A."/>
            <person name="Miller S.M."/>
            <person name="Nishii I."/>
            <person name="Ferris P."/>
            <person name="Kuo A."/>
            <person name="Mitros T."/>
            <person name="Fritz-Laylin L.K."/>
            <person name="Hellsten U."/>
            <person name="Chapman J."/>
            <person name="Simakov O."/>
            <person name="Rensing S.A."/>
            <person name="Terry A."/>
            <person name="Pangilinan J."/>
            <person name="Kapitonov V."/>
            <person name="Jurka J."/>
            <person name="Salamov A."/>
            <person name="Shapiro H."/>
            <person name="Schmutz J."/>
            <person name="Grimwood J."/>
            <person name="Lindquist E."/>
            <person name="Lucas S."/>
            <person name="Grigoriev I.V."/>
            <person name="Schmitt R."/>
            <person name="Kirk D."/>
            <person name="Rokhsar D.S."/>
        </authorList>
    </citation>
    <scope>NUCLEOTIDE SEQUENCE [LARGE SCALE GENOMIC DNA]</scope>
    <source>
        <strain evidence="2">f. Nagariensis / Eve</strain>
    </source>
</reference>
<dbReference type="GeneID" id="9619557"/>
<dbReference type="Proteomes" id="UP000001058">
    <property type="component" value="Unassembled WGS sequence"/>
</dbReference>
<dbReference type="KEGG" id="vcn:VOLCADRAFT_97312"/>
<keyword evidence="2" id="KW-1185">Reference proteome</keyword>
<dbReference type="AlphaFoldDB" id="D8UCF3"/>
<evidence type="ECO:0000313" key="2">
    <source>
        <dbReference type="Proteomes" id="UP000001058"/>
    </source>
</evidence>
<dbReference type="RefSeq" id="XP_002956397.1">
    <property type="nucleotide sequence ID" value="XM_002956351.1"/>
</dbReference>